<dbReference type="EMBL" id="FUPS01000021">
    <property type="protein sequence ID" value="SJT25835.1"/>
    <property type="molecule type" value="Genomic_DNA"/>
</dbReference>
<dbReference type="InterPro" id="IPR022555">
    <property type="entry name" value="DUF2577"/>
</dbReference>
<accession>A0A031W9U7</accession>
<reference evidence="4 5" key="2">
    <citation type="submission" date="2017-02" db="EMBL/GenBank/DDBJ databases">
        <authorList>
            <consortium name="Pathogen Informatics"/>
        </authorList>
    </citation>
    <scope>NUCLEOTIDE SEQUENCE [LARGE SCALE GENOMIC DNA]</scope>
    <source>
        <strain evidence="4 5">VRECD0157</strain>
    </source>
</reference>
<dbReference type="Proteomes" id="UP000189137">
    <property type="component" value="Unassembled WGS sequence"/>
</dbReference>
<evidence type="ECO:0000313" key="5">
    <source>
        <dbReference type="Proteomes" id="UP000189137"/>
    </source>
</evidence>
<evidence type="ECO:0000313" key="4">
    <source>
        <dbReference type="EMBL" id="SJT25835.1"/>
    </source>
</evidence>
<dbReference type="GeneID" id="66355701"/>
<proteinExistence type="predicted"/>
<dbReference type="KEGG" id="pdf:CD630DERM_29020"/>
<name>A0A031W9U7_CLODI</name>
<dbReference type="KEGG" id="pdf:CD630DERM_09620"/>
<evidence type="ECO:0000313" key="2">
    <source>
        <dbReference type="EMBL" id="CDS85337.1"/>
    </source>
</evidence>
<evidence type="ECO:0000313" key="3">
    <source>
        <dbReference type="EMBL" id="CDT81608.1"/>
    </source>
</evidence>
<dbReference type="Pfam" id="PF10844">
    <property type="entry name" value="DUF2577"/>
    <property type="match status" value="1"/>
</dbReference>
<reference evidence="2" key="1">
    <citation type="submission" date="2014-07" db="EMBL/GenBank/DDBJ databases">
        <authorList>
            <person name="Monot Marc"/>
        </authorList>
    </citation>
    <scope>NUCLEOTIDE SEQUENCE</scope>
    <source>
        <strain evidence="3">7032989</strain>
        <strain evidence="2">7032994</strain>
    </source>
</reference>
<gene>
    <name evidence="3" type="ORF">BN1095_890020</name>
    <name evidence="1" type="ORF">BN1096_460017</name>
    <name evidence="2" type="ORF">BN1097_460017</name>
    <name evidence="4" type="ORF">SAMEA3375112_04105</name>
</gene>
<evidence type="ECO:0000313" key="1">
    <source>
        <dbReference type="EMBL" id="CDS84816.1"/>
    </source>
</evidence>
<dbReference type="EMBL" id="LK933533">
    <property type="protein sequence ID" value="CDT81608.1"/>
    <property type="molecule type" value="Genomic_DNA"/>
</dbReference>
<organism evidence="2">
    <name type="scientific">Clostridioides difficile</name>
    <name type="common">Peptoclostridium difficile</name>
    <dbReference type="NCBI Taxonomy" id="1496"/>
    <lineage>
        <taxon>Bacteria</taxon>
        <taxon>Bacillati</taxon>
        <taxon>Bacillota</taxon>
        <taxon>Clostridia</taxon>
        <taxon>Peptostreptococcales</taxon>
        <taxon>Peptostreptococcaceae</taxon>
        <taxon>Clostridioides</taxon>
    </lineage>
</organism>
<dbReference type="PATRIC" id="fig|1496.1373.peg.2476"/>
<dbReference type="AlphaFoldDB" id="A0A031W9U7"/>
<protein>
    <submittedName>
        <fullName evidence="4">Protein of uncharacterized function (DUF2577)</fullName>
    </submittedName>
    <submittedName>
        <fullName evidence="2">Putative phage protein</fullName>
    </submittedName>
</protein>
<dbReference type="EMBL" id="LK932498">
    <property type="protein sequence ID" value="CDS84816.1"/>
    <property type="molecule type" value="Genomic_DNA"/>
</dbReference>
<sequence>MSQELLQIIKKAAMDAVETSNPMQIAFGTIESVNPLIVKIEQKASFEEFFLIQTETFKRYTDKKIGDKLVLIRMQGGQQYLILDRM</sequence>
<dbReference type="RefSeq" id="WP_009901352.1">
    <property type="nucleotide sequence ID" value="NZ_AP031492.1"/>
</dbReference>
<dbReference type="EMBL" id="LK932383">
    <property type="protein sequence ID" value="CDS85337.1"/>
    <property type="molecule type" value="Genomic_DNA"/>
</dbReference>